<reference evidence="2" key="1">
    <citation type="journal article" date="2015" name="Nature">
        <title>Complex archaea that bridge the gap between prokaryotes and eukaryotes.</title>
        <authorList>
            <person name="Spang A."/>
            <person name="Saw J.H."/>
            <person name="Jorgensen S.L."/>
            <person name="Zaremba-Niedzwiedzka K."/>
            <person name="Martijn J."/>
            <person name="Lind A.E."/>
            <person name="van Eijk R."/>
            <person name="Schleper C."/>
            <person name="Guy L."/>
            <person name="Ettema T.J."/>
        </authorList>
    </citation>
    <scope>NUCLEOTIDE SEQUENCE</scope>
</reference>
<sequence length="173" mass="20690">MTEVGTIKYGKDIGQLTCPKIKFVWLACRHCGKERWVRLYLAKKKQSNICRHCNQKGKQLIRNGNHYIEVRLRPNDFFYPMARKAGLVKEHRLVMAKHLGRNLHRWEIVHHKNHIKDDNRIENLQLVMEGQHRQITIMQCRITELEEKLASQVNSIRLLQWQIKELNKVPLKR</sequence>
<protein>
    <recommendedName>
        <fullName evidence="1">HNH nuclease domain-containing protein</fullName>
    </recommendedName>
</protein>
<name>A0A0F9LBX9_9ZZZZ</name>
<proteinExistence type="predicted"/>
<feature type="domain" description="HNH nuclease" evidence="1">
    <location>
        <begin position="91"/>
        <end position="128"/>
    </location>
</feature>
<accession>A0A0F9LBX9</accession>
<evidence type="ECO:0000313" key="2">
    <source>
        <dbReference type="EMBL" id="KKM92389.1"/>
    </source>
</evidence>
<dbReference type="Pfam" id="PF13392">
    <property type="entry name" value="HNH_3"/>
    <property type="match status" value="1"/>
</dbReference>
<dbReference type="InterPro" id="IPR003615">
    <property type="entry name" value="HNH_nuc"/>
</dbReference>
<dbReference type="EMBL" id="LAZR01006399">
    <property type="protein sequence ID" value="KKM92389.1"/>
    <property type="molecule type" value="Genomic_DNA"/>
</dbReference>
<organism evidence="2">
    <name type="scientific">marine sediment metagenome</name>
    <dbReference type="NCBI Taxonomy" id="412755"/>
    <lineage>
        <taxon>unclassified sequences</taxon>
        <taxon>metagenomes</taxon>
        <taxon>ecological metagenomes</taxon>
    </lineage>
</organism>
<dbReference type="Gene3D" id="3.90.75.20">
    <property type="match status" value="1"/>
</dbReference>
<dbReference type="InterPro" id="IPR044925">
    <property type="entry name" value="His-Me_finger_sf"/>
</dbReference>
<dbReference type="AlphaFoldDB" id="A0A0F9LBX9"/>
<gene>
    <name evidence="2" type="ORF">LCGC14_1218940</name>
</gene>
<comment type="caution">
    <text evidence="2">The sequence shown here is derived from an EMBL/GenBank/DDBJ whole genome shotgun (WGS) entry which is preliminary data.</text>
</comment>
<dbReference type="SUPFAM" id="SSF54060">
    <property type="entry name" value="His-Me finger endonucleases"/>
    <property type="match status" value="1"/>
</dbReference>
<evidence type="ECO:0000259" key="1">
    <source>
        <dbReference type="Pfam" id="PF13392"/>
    </source>
</evidence>